<comment type="caution">
    <text evidence="1">The sequence shown here is derived from an EMBL/GenBank/DDBJ whole genome shotgun (WGS) entry which is preliminary data.</text>
</comment>
<evidence type="ECO:0000313" key="2">
    <source>
        <dbReference type="Proteomes" id="UP000248863"/>
    </source>
</evidence>
<evidence type="ECO:0000313" key="1">
    <source>
        <dbReference type="EMBL" id="RAI40537.1"/>
    </source>
</evidence>
<dbReference type="EMBL" id="NPEU01000039">
    <property type="protein sequence ID" value="RAI40537.1"/>
    <property type="molecule type" value="Genomic_DNA"/>
</dbReference>
<dbReference type="Proteomes" id="UP000248863">
    <property type="component" value="Unassembled WGS sequence"/>
</dbReference>
<keyword evidence="2" id="KW-1185">Reference proteome</keyword>
<dbReference type="RefSeq" id="WP_111356224.1">
    <property type="nucleotide sequence ID" value="NZ_NHSK01000077.1"/>
</dbReference>
<gene>
    <name evidence="1" type="ORF">CH338_06000</name>
</gene>
<organism evidence="1 2">
    <name type="scientific">Rhodoplanes elegans</name>
    <dbReference type="NCBI Taxonomy" id="29408"/>
    <lineage>
        <taxon>Bacteria</taxon>
        <taxon>Pseudomonadati</taxon>
        <taxon>Pseudomonadota</taxon>
        <taxon>Alphaproteobacteria</taxon>
        <taxon>Hyphomicrobiales</taxon>
        <taxon>Nitrobacteraceae</taxon>
        <taxon>Rhodoplanes</taxon>
    </lineage>
</organism>
<reference evidence="1 2" key="1">
    <citation type="submission" date="2017-07" db="EMBL/GenBank/DDBJ databases">
        <title>Draft Genome Sequences of Select Purple Nonsulfur Bacteria.</title>
        <authorList>
            <person name="Lasarre B."/>
            <person name="Mckinlay J.B."/>
        </authorList>
    </citation>
    <scope>NUCLEOTIDE SEQUENCE [LARGE SCALE GENOMIC DNA]</scope>
    <source>
        <strain evidence="1 2">DSM 11907</strain>
    </source>
</reference>
<protein>
    <submittedName>
        <fullName evidence="1">Uncharacterized protein</fullName>
    </submittedName>
</protein>
<name>A0A327KQH9_9BRAD</name>
<accession>A0A327KQH9</accession>
<sequence>MTDASASAVDWNSFEDQVDAVAEYASMLDLLSSHDDLDNRQRRAFRRIAGDLGANGIALRATFDALHRERVARRVGGAEQRPETAEA</sequence>
<proteinExistence type="predicted"/>
<dbReference type="AlphaFoldDB" id="A0A327KQH9"/>